<dbReference type="HOGENOM" id="CLU_759975_0_0_0"/>
<evidence type="ECO:0000313" key="3">
    <source>
        <dbReference type="Proteomes" id="UP000002207"/>
    </source>
</evidence>
<dbReference type="InterPro" id="IPR000182">
    <property type="entry name" value="GNAT_dom"/>
</dbReference>
<protein>
    <submittedName>
        <fullName evidence="2">Acetyltransferase, GNAT family</fullName>
    </submittedName>
</protein>
<accession>C1F4Q5</accession>
<dbReference type="CDD" id="cd04301">
    <property type="entry name" value="NAT_SF"/>
    <property type="match status" value="1"/>
</dbReference>
<organism evidence="2 3">
    <name type="scientific">Acidobacterium capsulatum (strain ATCC 51196 / DSM 11244 / BCRC 80197 / JCM 7670 / NBRC 15755 / NCIMB 13165 / 161)</name>
    <dbReference type="NCBI Taxonomy" id="240015"/>
    <lineage>
        <taxon>Bacteria</taxon>
        <taxon>Pseudomonadati</taxon>
        <taxon>Acidobacteriota</taxon>
        <taxon>Terriglobia</taxon>
        <taxon>Terriglobales</taxon>
        <taxon>Acidobacteriaceae</taxon>
        <taxon>Acidobacterium</taxon>
    </lineage>
</organism>
<keyword evidence="2" id="KW-0808">Transferase</keyword>
<gene>
    <name evidence="2" type="ordered locus">ACP_1175</name>
</gene>
<dbReference type="InterPro" id="IPR016181">
    <property type="entry name" value="Acyl_CoA_acyltransferase"/>
</dbReference>
<dbReference type="AlphaFoldDB" id="C1F4Q5"/>
<dbReference type="STRING" id="240015.ACP_1175"/>
<dbReference type="EMBL" id="CP001472">
    <property type="protein sequence ID" value="ACO33695.1"/>
    <property type="molecule type" value="Genomic_DNA"/>
</dbReference>
<dbReference type="SUPFAM" id="SSF55729">
    <property type="entry name" value="Acyl-CoA N-acyltransferases (Nat)"/>
    <property type="match status" value="1"/>
</dbReference>
<dbReference type="KEGG" id="aca:ACP_1175"/>
<dbReference type="Pfam" id="PF00583">
    <property type="entry name" value="Acetyltransf_1"/>
    <property type="match status" value="1"/>
</dbReference>
<evidence type="ECO:0000313" key="2">
    <source>
        <dbReference type="EMBL" id="ACO33695.1"/>
    </source>
</evidence>
<name>C1F4Q5_ACIC5</name>
<dbReference type="InParanoid" id="C1F4Q5"/>
<sequence length="364" mass="39505">MLSTRTATDADASLLFALFAEQKAAEMAPLGLSSTQLQPLLDMQYRGRELTYAQAWPSAANLILCLPDGTPAGRLLLHRQPESIRILDLAVLAQYQRRGIGSCALRMVQRSAAEVSTPVHLRVVNDSRARRLYERLGFRPVAGDALSCEMQWLPQEATAPALSSPANAEPADGCAASGIVCKDLLHQITAFLQQIGLRVETGPLPSPGFLPGIQMIRNGLRVDPDALLYPGDLLHEAGHLAVMPPERRNAEKPSSSDPAEEMASIAWSWAAAIHLGIPAEVVFHEHGYRGQASMLAEGFARGQCPGLPMLWWLGLTTQPQPGCPSIFPRMRAWLREKPEISPAAHQDSPAIKPNFTPAVHEAHA</sequence>
<proteinExistence type="predicted"/>
<evidence type="ECO:0000259" key="1">
    <source>
        <dbReference type="PROSITE" id="PS51186"/>
    </source>
</evidence>
<dbReference type="eggNOG" id="COG0456">
    <property type="taxonomic scope" value="Bacteria"/>
</dbReference>
<reference evidence="2 3" key="1">
    <citation type="journal article" date="2009" name="Appl. Environ. Microbiol.">
        <title>Three genomes from the phylum Acidobacteria provide insight into the lifestyles of these microorganisms in soils.</title>
        <authorList>
            <person name="Ward N.L."/>
            <person name="Challacombe J.F."/>
            <person name="Janssen P.H."/>
            <person name="Henrissat B."/>
            <person name="Coutinho P.M."/>
            <person name="Wu M."/>
            <person name="Xie G."/>
            <person name="Haft D.H."/>
            <person name="Sait M."/>
            <person name="Badger J."/>
            <person name="Barabote R.D."/>
            <person name="Bradley B."/>
            <person name="Brettin T.S."/>
            <person name="Brinkac L.M."/>
            <person name="Bruce D."/>
            <person name="Creasy T."/>
            <person name="Daugherty S.C."/>
            <person name="Davidsen T.M."/>
            <person name="DeBoy R.T."/>
            <person name="Detter J.C."/>
            <person name="Dodson R.J."/>
            <person name="Durkin A.S."/>
            <person name="Ganapathy A."/>
            <person name="Gwinn-Giglio M."/>
            <person name="Han C.S."/>
            <person name="Khouri H."/>
            <person name="Kiss H."/>
            <person name="Kothari S.P."/>
            <person name="Madupu R."/>
            <person name="Nelson K.E."/>
            <person name="Nelson W.C."/>
            <person name="Paulsen I."/>
            <person name="Penn K."/>
            <person name="Ren Q."/>
            <person name="Rosovitz M.J."/>
            <person name="Selengut J.D."/>
            <person name="Shrivastava S."/>
            <person name="Sullivan S.A."/>
            <person name="Tapia R."/>
            <person name="Thompson L.S."/>
            <person name="Watkins K.L."/>
            <person name="Yang Q."/>
            <person name="Yu C."/>
            <person name="Zafar N."/>
            <person name="Zhou L."/>
            <person name="Kuske C.R."/>
        </authorList>
    </citation>
    <scope>NUCLEOTIDE SEQUENCE [LARGE SCALE GENOMIC DNA]</scope>
    <source>
        <strain evidence="3">ATCC 51196 / DSM 11244 / BCRC 80197 / JCM 7670 / NBRC 15755 / NCIMB 13165 / 161</strain>
    </source>
</reference>
<dbReference type="GO" id="GO:0016747">
    <property type="term" value="F:acyltransferase activity, transferring groups other than amino-acyl groups"/>
    <property type="evidence" value="ECO:0007669"/>
    <property type="project" value="InterPro"/>
</dbReference>
<dbReference type="PROSITE" id="PS51186">
    <property type="entry name" value="GNAT"/>
    <property type="match status" value="1"/>
</dbReference>
<dbReference type="Gene3D" id="3.40.630.30">
    <property type="match status" value="1"/>
</dbReference>
<dbReference type="Proteomes" id="UP000002207">
    <property type="component" value="Chromosome"/>
</dbReference>
<feature type="domain" description="N-acetyltransferase" evidence="1">
    <location>
        <begin position="2"/>
        <end position="155"/>
    </location>
</feature>
<keyword evidence="3" id="KW-1185">Reference proteome</keyword>